<evidence type="ECO:0000313" key="9">
    <source>
        <dbReference type="EnsemblMetazoa" id="XP_038069541.1"/>
    </source>
</evidence>
<dbReference type="FunFam" id="1.20.1530.20:FF:000035">
    <property type="entry name" value="Uncharacterized protein"/>
    <property type="match status" value="1"/>
</dbReference>
<comment type="similarity">
    <text evidence="2">Belongs to the bile acid:sodium symporter (BASS) (TC 2.A.28) family.</text>
</comment>
<dbReference type="Gene3D" id="1.20.1530.20">
    <property type="match status" value="1"/>
</dbReference>
<keyword evidence="4" id="KW-0813">Transport</keyword>
<feature type="transmembrane region" description="Helical" evidence="8">
    <location>
        <begin position="51"/>
        <end position="70"/>
    </location>
</feature>
<evidence type="ECO:0000313" key="10">
    <source>
        <dbReference type="Proteomes" id="UP000887568"/>
    </source>
</evidence>
<dbReference type="EnsemblMetazoa" id="XM_038213613.1">
    <property type="protein sequence ID" value="XP_038069541.1"/>
    <property type="gene ID" value="LOC119738690"/>
</dbReference>
<dbReference type="InterPro" id="IPR038770">
    <property type="entry name" value="Na+/solute_symporter_sf"/>
</dbReference>
<feature type="transmembrane region" description="Helical" evidence="8">
    <location>
        <begin position="111"/>
        <end position="131"/>
    </location>
</feature>
<evidence type="ECO:0000256" key="4">
    <source>
        <dbReference type="ARBA" id="ARBA00022847"/>
    </source>
</evidence>
<dbReference type="GO" id="GO:0016020">
    <property type="term" value="C:membrane"/>
    <property type="evidence" value="ECO:0007669"/>
    <property type="project" value="UniProtKB-SubCell"/>
</dbReference>
<feature type="region of interest" description="Disordered" evidence="7">
    <location>
        <begin position="334"/>
        <end position="374"/>
    </location>
</feature>
<dbReference type="OMA" id="IMVAMGC"/>
<dbReference type="GO" id="GO:0008508">
    <property type="term" value="F:bile acid:sodium symporter activity"/>
    <property type="evidence" value="ECO:0007669"/>
    <property type="project" value="TreeGrafter"/>
</dbReference>
<feature type="compositionally biased region" description="Basic and acidic residues" evidence="7">
    <location>
        <begin position="334"/>
        <end position="345"/>
    </location>
</feature>
<accession>A0A914B215</accession>
<dbReference type="PANTHER" id="PTHR10361">
    <property type="entry name" value="SODIUM-BILE ACID COTRANSPORTER"/>
    <property type="match status" value="1"/>
</dbReference>
<keyword evidence="10" id="KW-1185">Reference proteome</keyword>
<dbReference type="Pfam" id="PF01758">
    <property type="entry name" value="SBF"/>
    <property type="match status" value="1"/>
</dbReference>
<keyword evidence="3 8" id="KW-0812">Transmembrane</keyword>
<dbReference type="Proteomes" id="UP000887568">
    <property type="component" value="Unplaced"/>
</dbReference>
<feature type="transmembrane region" description="Helical" evidence="8">
    <location>
        <begin position="241"/>
        <end position="260"/>
    </location>
</feature>
<dbReference type="GeneID" id="119738690"/>
<evidence type="ECO:0000256" key="2">
    <source>
        <dbReference type="ARBA" id="ARBA00006528"/>
    </source>
</evidence>
<keyword evidence="6 8" id="KW-0472">Membrane</keyword>
<dbReference type="AlphaFoldDB" id="A0A914B215"/>
<protein>
    <recommendedName>
        <fullName evidence="11">Ileal sodium/bile acid cotransporter</fullName>
    </recommendedName>
</protein>
<feature type="transmembrane region" description="Helical" evidence="8">
    <location>
        <begin position="272"/>
        <end position="292"/>
    </location>
</feature>
<evidence type="ECO:0000256" key="8">
    <source>
        <dbReference type="SAM" id="Phobius"/>
    </source>
</evidence>
<dbReference type="InterPro" id="IPR002657">
    <property type="entry name" value="BilAc:Na_symport/Acr3"/>
</dbReference>
<evidence type="ECO:0000256" key="7">
    <source>
        <dbReference type="SAM" id="MobiDB-lite"/>
    </source>
</evidence>
<evidence type="ECO:0008006" key="11">
    <source>
        <dbReference type="Google" id="ProtNLM"/>
    </source>
</evidence>
<evidence type="ECO:0000256" key="1">
    <source>
        <dbReference type="ARBA" id="ARBA00004141"/>
    </source>
</evidence>
<reference evidence="9" key="1">
    <citation type="submission" date="2022-11" db="UniProtKB">
        <authorList>
            <consortium name="EnsemblMetazoa"/>
        </authorList>
    </citation>
    <scope>IDENTIFICATION</scope>
</reference>
<dbReference type="PANTHER" id="PTHR10361:SF28">
    <property type="entry name" value="P3 PROTEIN-RELATED"/>
    <property type="match status" value="1"/>
</dbReference>
<feature type="transmembrane region" description="Helical" evidence="8">
    <location>
        <begin position="138"/>
        <end position="162"/>
    </location>
</feature>
<feature type="transmembrane region" description="Helical" evidence="8">
    <location>
        <begin position="207"/>
        <end position="229"/>
    </location>
</feature>
<dbReference type="RefSeq" id="XP_038069541.1">
    <property type="nucleotide sequence ID" value="XM_038213613.1"/>
</dbReference>
<keyword evidence="4" id="KW-0769">Symport</keyword>
<name>A0A914B215_PATMI</name>
<comment type="subcellular location">
    <subcellularLocation>
        <location evidence="1">Membrane</location>
        <topology evidence="1">Multi-pass membrane protein</topology>
    </subcellularLocation>
</comment>
<organism evidence="9 10">
    <name type="scientific">Patiria miniata</name>
    <name type="common">Bat star</name>
    <name type="synonym">Asterina miniata</name>
    <dbReference type="NCBI Taxonomy" id="46514"/>
    <lineage>
        <taxon>Eukaryota</taxon>
        <taxon>Metazoa</taxon>
        <taxon>Echinodermata</taxon>
        <taxon>Eleutherozoa</taxon>
        <taxon>Asterozoa</taxon>
        <taxon>Asteroidea</taxon>
        <taxon>Valvatacea</taxon>
        <taxon>Valvatida</taxon>
        <taxon>Asterinidae</taxon>
        <taxon>Patiria</taxon>
    </lineage>
</organism>
<evidence type="ECO:0000256" key="5">
    <source>
        <dbReference type="ARBA" id="ARBA00022989"/>
    </source>
</evidence>
<evidence type="ECO:0000256" key="3">
    <source>
        <dbReference type="ARBA" id="ARBA00022692"/>
    </source>
</evidence>
<keyword evidence="5 8" id="KW-1133">Transmembrane helix</keyword>
<feature type="transmembrane region" description="Helical" evidence="8">
    <location>
        <begin position="174"/>
        <end position="195"/>
    </location>
</feature>
<evidence type="ECO:0000256" key="6">
    <source>
        <dbReference type="ARBA" id="ARBA00023136"/>
    </source>
</evidence>
<dbReference type="OrthoDB" id="203097at2759"/>
<dbReference type="InterPro" id="IPR004710">
    <property type="entry name" value="Bilac:Na_transpt"/>
</dbReference>
<proteinExistence type="inferred from homology"/>
<feature type="transmembrane region" description="Helical" evidence="8">
    <location>
        <begin position="304"/>
        <end position="326"/>
    </location>
</feature>
<sequence length="374" mass="41350">MSGATVNPTLGAYIADGDEHWNLTMFPNATTPTFDDAPPKYIQDLKQANKVIITALLAFIMVAMGCIVTIDDFKRVLRRPFGVLIGFLSQFVILPLTAFGLAHALQLKASFALGLLVVATCPGGVTSNLYTYWTEGDVCLSITMTTMSTTLAMGMMPLNLFIYSRSWTGESAVIPYSNIAIALVLILVPVALGMLVKYKKPAWCKLITRLGSIFGLLAIFVNIVLNGIINPSMFTSPWQVWLATFLLPCLGYAFGYLFAFIVRRPHVECRTICFETGAQNIGLALALVLITFQDSEFLKDIFVIPSLIGPFLILEALGFVMLYLAWKKWCRGDSDENGETSKEEPIEPVEATSMKKVEEFQDNTEPNESHFNHI</sequence>
<feature type="transmembrane region" description="Helical" evidence="8">
    <location>
        <begin position="82"/>
        <end position="105"/>
    </location>
</feature>